<evidence type="ECO:0000313" key="3">
    <source>
        <dbReference type="Proteomes" id="UP000585836"/>
    </source>
</evidence>
<name>A0A7W9PTC5_9ACTN</name>
<dbReference type="PANTHER" id="PTHR35010:SF2">
    <property type="entry name" value="BLL4672 PROTEIN"/>
    <property type="match status" value="1"/>
</dbReference>
<reference evidence="2 3" key="1">
    <citation type="submission" date="2020-08" db="EMBL/GenBank/DDBJ databases">
        <title>Genomic Encyclopedia of Type Strains, Phase III (KMG-III): the genomes of soil and plant-associated and newly described type strains.</title>
        <authorList>
            <person name="Whitman W."/>
        </authorList>
    </citation>
    <scope>NUCLEOTIDE SEQUENCE [LARGE SCALE GENOMIC DNA]</scope>
    <source>
        <strain evidence="2 3">CECT 3313</strain>
    </source>
</reference>
<dbReference type="AlphaFoldDB" id="A0A7W9PTC5"/>
<dbReference type="InterPro" id="IPR041413">
    <property type="entry name" value="MLTR_LBD"/>
</dbReference>
<proteinExistence type="predicted"/>
<dbReference type="Pfam" id="PF17765">
    <property type="entry name" value="MLTR_LBD"/>
    <property type="match status" value="1"/>
</dbReference>
<dbReference type="PANTHER" id="PTHR35010">
    <property type="entry name" value="BLL4672 PROTEIN-RELATED"/>
    <property type="match status" value="1"/>
</dbReference>
<keyword evidence="3" id="KW-1185">Reference proteome</keyword>
<evidence type="ECO:0000313" key="2">
    <source>
        <dbReference type="EMBL" id="MBB5927595.1"/>
    </source>
</evidence>
<feature type="domain" description="MmyB-like transcription regulator ligand binding" evidence="1">
    <location>
        <begin position="1"/>
        <end position="115"/>
    </location>
</feature>
<gene>
    <name evidence="2" type="ORF">FHS34_003053</name>
</gene>
<accession>A0A7W9PTC5</accession>
<protein>
    <recommendedName>
        <fullName evidence="1">MmyB-like transcription regulator ligand binding domain-containing protein</fullName>
    </recommendedName>
</protein>
<sequence length="120" mass="12982">MLFLDPRQRELYPDFDRRAGEAVAALRRTAGQFPDDRDLLGLIGELTVLSEEFAGLWAAHPVGECGSTAERYHHPLVGPLTLGEEVMHLAADAGQRLVVLHAEPDSASAAALRLLAASVR</sequence>
<evidence type="ECO:0000259" key="1">
    <source>
        <dbReference type="Pfam" id="PF17765"/>
    </source>
</evidence>
<dbReference type="Gene3D" id="3.30.450.180">
    <property type="match status" value="1"/>
</dbReference>
<comment type="caution">
    <text evidence="2">The sequence shown here is derived from an EMBL/GenBank/DDBJ whole genome shotgun (WGS) entry which is preliminary data.</text>
</comment>
<dbReference type="Proteomes" id="UP000585836">
    <property type="component" value="Unassembled WGS sequence"/>
</dbReference>
<organism evidence="2 3">
    <name type="scientific">Streptomyces echinatus</name>
    <dbReference type="NCBI Taxonomy" id="67293"/>
    <lineage>
        <taxon>Bacteria</taxon>
        <taxon>Bacillati</taxon>
        <taxon>Actinomycetota</taxon>
        <taxon>Actinomycetes</taxon>
        <taxon>Kitasatosporales</taxon>
        <taxon>Streptomycetaceae</taxon>
        <taxon>Streptomyces</taxon>
    </lineage>
</organism>
<dbReference type="EMBL" id="JACHJK010000004">
    <property type="protein sequence ID" value="MBB5927595.1"/>
    <property type="molecule type" value="Genomic_DNA"/>
</dbReference>